<proteinExistence type="predicted"/>
<name>A0A4R3LJ82_9GAMM</name>
<dbReference type="AlphaFoldDB" id="A0A4R3LJ82"/>
<gene>
    <name evidence="1" type="ORF">EDC25_10537</name>
</gene>
<organism evidence="1 2">
    <name type="scientific">Pseudofulvimonas gallinarii</name>
    <dbReference type="NCBI Taxonomy" id="634155"/>
    <lineage>
        <taxon>Bacteria</taxon>
        <taxon>Pseudomonadati</taxon>
        <taxon>Pseudomonadota</taxon>
        <taxon>Gammaproteobacteria</taxon>
        <taxon>Lysobacterales</taxon>
        <taxon>Rhodanobacteraceae</taxon>
        <taxon>Pseudofulvimonas</taxon>
    </lineage>
</organism>
<dbReference type="OrthoDB" id="259915at2"/>
<comment type="caution">
    <text evidence="1">The sequence shown here is derived from an EMBL/GenBank/DDBJ whole genome shotgun (WGS) entry which is preliminary data.</text>
</comment>
<dbReference type="RefSeq" id="WP_132577275.1">
    <property type="nucleotide sequence ID" value="NZ_JBHLWF010000028.1"/>
</dbReference>
<dbReference type="EMBL" id="SMAF01000005">
    <property type="protein sequence ID" value="TCS99605.1"/>
    <property type="molecule type" value="Genomic_DNA"/>
</dbReference>
<evidence type="ECO:0000313" key="2">
    <source>
        <dbReference type="Proteomes" id="UP000294599"/>
    </source>
</evidence>
<evidence type="ECO:0000313" key="1">
    <source>
        <dbReference type="EMBL" id="TCS99605.1"/>
    </source>
</evidence>
<sequence length="420" mass="46608">MFHWRGCARLRMPIHQFAALLQRELSRVGAGAWAYDPHAQTLQGPDGDGLQLYNVWRAYQVSPRGGRRQVVQDVVSMMASAPATRRAPQLWTMARNRVFPVIRVLSDDSFFALDAQLRGHERNERPPAIPLAGDLGIRLVLDYEYDVQHVTLENIQTWGVDVDTVMVEAMANLRGLPAPHWVRDAAGFCELHGEPGYQASFLLLDKVRQQLPFAADAVYVVSNRGLLFAADGTHERACKAMMDHVAKCHEEQPWPMSAAVLRQDAQQAWQVAVLTGEAEVAAHNCRIMRLAMDYAEQAQLLRWLHESEDRDVFVATTGVMELPGDQGRLRTWCTWPSGCEAELPQSDLVAVADVPAGRPDATGDGVLVTWNDFADICAGLLQAPVHAPPRYPVAGAVDAAQWQHLRERAITVMEGAMAET</sequence>
<accession>A0A4R3LJ82</accession>
<dbReference type="Proteomes" id="UP000294599">
    <property type="component" value="Unassembled WGS sequence"/>
</dbReference>
<reference evidence="1 2" key="1">
    <citation type="submission" date="2019-03" db="EMBL/GenBank/DDBJ databases">
        <title>Genomic Encyclopedia of Type Strains, Phase IV (KMG-IV): sequencing the most valuable type-strain genomes for metagenomic binning, comparative biology and taxonomic classification.</title>
        <authorList>
            <person name="Goeker M."/>
        </authorList>
    </citation>
    <scope>NUCLEOTIDE SEQUENCE [LARGE SCALE GENOMIC DNA]</scope>
    <source>
        <strain evidence="1 2">DSM 21944</strain>
    </source>
</reference>
<protein>
    <submittedName>
        <fullName evidence="1">Uncharacterized protein</fullName>
    </submittedName>
</protein>
<keyword evidence="2" id="KW-1185">Reference proteome</keyword>